<keyword evidence="4" id="KW-0808">Transferase</keyword>
<evidence type="ECO:0000256" key="3">
    <source>
        <dbReference type="ARBA" id="ARBA00022576"/>
    </source>
</evidence>
<evidence type="ECO:0000256" key="1">
    <source>
        <dbReference type="ARBA" id="ARBA00001933"/>
    </source>
</evidence>
<dbReference type="InterPro" id="IPR015424">
    <property type="entry name" value="PyrdxlP-dep_Trfase"/>
</dbReference>
<feature type="domain" description="Aminotransferase class V" evidence="6">
    <location>
        <begin position="76"/>
        <end position="265"/>
    </location>
</feature>
<comment type="cofactor">
    <cofactor evidence="1">
        <name>pyridoxal 5'-phosphate</name>
        <dbReference type="ChEBI" id="CHEBI:597326"/>
    </cofactor>
</comment>
<accession>A0ABU2G5P0</accession>
<dbReference type="Pfam" id="PF00266">
    <property type="entry name" value="Aminotran_5"/>
    <property type="match status" value="1"/>
</dbReference>
<reference evidence="7 8" key="1">
    <citation type="submission" date="2022-06" db="EMBL/GenBank/DDBJ databases">
        <title>Halogeometricum sp. a new haloarchaeum isolate from saline soil.</title>
        <authorList>
            <person name="Strakova D."/>
            <person name="Galisteo C."/>
            <person name="Sanchez-Porro C."/>
            <person name="Ventosa A."/>
        </authorList>
    </citation>
    <scope>NUCLEOTIDE SEQUENCE [LARGE SCALE GENOMIC DNA]</scope>
    <source>
        <strain evidence="8">S3BR25-2</strain>
    </source>
</reference>
<comment type="similarity">
    <text evidence="2">Belongs to the class-V pyridoxal-phosphate-dependent aminotransferase family.</text>
</comment>
<evidence type="ECO:0000313" key="8">
    <source>
        <dbReference type="Proteomes" id="UP001254813"/>
    </source>
</evidence>
<dbReference type="InterPro" id="IPR000192">
    <property type="entry name" value="Aminotrans_V_dom"/>
</dbReference>
<dbReference type="InterPro" id="IPR015421">
    <property type="entry name" value="PyrdxlP-dep_Trfase_major"/>
</dbReference>
<evidence type="ECO:0000259" key="6">
    <source>
        <dbReference type="Pfam" id="PF00266"/>
    </source>
</evidence>
<dbReference type="InterPro" id="IPR015422">
    <property type="entry name" value="PyrdxlP-dep_Trfase_small"/>
</dbReference>
<dbReference type="SUPFAM" id="SSF53383">
    <property type="entry name" value="PLP-dependent transferases"/>
    <property type="match status" value="1"/>
</dbReference>
<proteinExistence type="inferred from homology"/>
<protein>
    <submittedName>
        <fullName evidence="7">Alanine--glyoxylate aminotransferase family protein</fullName>
    </submittedName>
</protein>
<sequence>MTEDEEEFLLLNPGPVPVTDEVSAAMDEPMVSHRSADFEAVYERAQDGLDYVFTESTLDGSSTAPDSGGTSLVLNGTATMGMESAVANLAGEGDEVVSLVNGKFGRRFARIADRHAGEATRVEAEWGTSLSVDDVREAVTDDTAVVTMVHNETSTGILNPVAEVGEIAAEHDATFVVDGVTSIGGDEFRLEEWNVDIAVTDSQKALAAPPGVSAMWVSSDVEERLDGESAPFYEDLEWHLRKAESHQTPFTSAVPLFRALAVAVEDIVEETMPTRIRRHRRQAAAFREGFAAMGLDLFAELEEESDYSNTVTAVSLPETVYGDDADAFFDGVAERNVSISGGQAHLGGEIFRVSNMGGLPDDAILRGVRTVGEAMDDAGVDVDVEAGLDAARAELDAVESESAPADD</sequence>
<keyword evidence="3 7" id="KW-0032">Aminotransferase</keyword>
<evidence type="ECO:0000256" key="4">
    <source>
        <dbReference type="ARBA" id="ARBA00022679"/>
    </source>
</evidence>
<dbReference type="PANTHER" id="PTHR21152:SF24">
    <property type="entry name" value="ALANINE--GLYOXYLATE AMINOTRANSFERASE 1"/>
    <property type="match status" value="1"/>
</dbReference>
<dbReference type="GO" id="GO:0008483">
    <property type="term" value="F:transaminase activity"/>
    <property type="evidence" value="ECO:0007669"/>
    <property type="project" value="UniProtKB-KW"/>
</dbReference>
<dbReference type="Proteomes" id="UP001254813">
    <property type="component" value="Unassembled WGS sequence"/>
</dbReference>
<gene>
    <name evidence="7" type="ORF">NDI79_18195</name>
</gene>
<dbReference type="PANTHER" id="PTHR21152">
    <property type="entry name" value="AMINOTRANSFERASE CLASS V"/>
    <property type="match status" value="1"/>
</dbReference>
<organism evidence="7 8">
    <name type="scientific">Halogeometricum luteum</name>
    <dbReference type="NCBI Taxonomy" id="2950537"/>
    <lineage>
        <taxon>Archaea</taxon>
        <taxon>Methanobacteriati</taxon>
        <taxon>Methanobacteriota</taxon>
        <taxon>Stenosarchaea group</taxon>
        <taxon>Halobacteria</taxon>
        <taxon>Halobacteriales</taxon>
        <taxon>Haloferacaceae</taxon>
        <taxon>Halogeometricum</taxon>
    </lineage>
</organism>
<dbReference type="EMBL" id="JAMQOQ010000005">
    <property type="protein sequence ID" value="MDS0296110.1"/>
    <property type="molecule type" value="Genomic_DNA"/>
</dbReference>
<evidence type="ECO:0000256" key="2">
    <source>
        <dbReference type="ARBA" id="ARBA00009236"/>
    </source>
</evidence>
<dbReference type="Gene3D" id="3.90.1150.10">
    <property type="entry name" value="Aspartate Aminotransferase, domain 1"/>
    <property type="match status" value="1"/>
</dbReference>
<dbReference type="InterPro" id="IPR024169">
    <property type="entry name" value="SP_NH2Trfase/AEP_transaminase"/>
</dbReference>
<dbReference type="PIRSF" id="PIRSF000524">
    <property type="entry name" value="SPT"/>
    <property type="match status" value="1"/>
</dbReference>
<name>A0ABU2G5P0_9EURY</name>
<evidence type="ECO:0000313" key="7">
    <source>
        <dbReference type="EMBL" id="MDS0296110.1"/>
    </source>
</evidence>
<keyword evidence="8" id="KW-1185">Reference proteome</keyword>
<comment type="caution">
    <text evidence="7">The sequence shown here is derived from an EMBL/GenBank/DDBJ whole genome shotgun (WGS) entry which is preliminary data.</text>
</comment>
<dbReference type="Gene3D" id="3.40.640.10">
    <property type="entry name" value="Type I PLP-dependent aspartate aminotransferase-like (Major domain)"/>
    <property type="match status" value="1"/>
</dbReference>
<keyword evidence="5" id="KW-0663">Pyridoxal phosphate</keyword>
<dbReference type="RefSeq" id="WP_310930096.1">
    <property type="nucleotide sequence ID" value="NZ_JAMQOQ010000005.1"/>
</dbReference>
<evidence type="ECO:0000256" key="5">
    <source>
        <dbReference type="ARBA" id="ARBA00022898"/>
    </source>
</evidence>